<evidence type="ECO:0000313" key="2">
    <source>
        <dbReference type="Proteomes" id="UP000748752"/>
    </source>
</evidence>
<accession>A0ABS1CGK2</accession>
<organism evidence="1 2">
    <name type="scientific">Thiohalocapsa halophila</name>
    <dbReference type="NCBI Taxonomy" id="69359"/>
    <lineage>
        <taxon>Bacteria</taxon>
        <taxon>Pseudomonadati</taxon>
        <taxon>Pseudomonadota</taxon>
        <taxon>Gammaproteobacteria</taxon>
        <taxon>Chromatiales</taxon>
        <taxon>Chromatiaceae</taxon>
        <taxon>Thiohalocapsa</taxon>
    </lineage>
</organism>
<comment type="caution">
    <text evidence="1">The sequence shown here is derived from an EMBL/GenBank/DDBJ whole genome shotgun (WGS) entry which is preliminary data.</text>
</comment>
<dbReference type="Proteomes" id="UP000748752">
    <property type="component" value="Unassembled WGS sequence"/>
</dbReference>
<dbReference type="InterPro" id="IPR038696">
    <property type="entry name" value="IalB_sf"/>
</dbReference>
<dbReference type="EMBL" id="NRRV01000017">
    <property type="protein sequence ID" value="MBK1630838.1"/>
    <property type="molecule type" value="Genomic_DNA"/>
</dbReference>
<evidence type="ECO:0008006" key="3">
    <source>
        <dbReference type="Google" id="ProtNLM"/>
    </source>
</evidence>
<reference evidence="1 2" key="1">
    <citation type="journal article" date="2020" name="Microorganisms">
        <title>Osmotic Adaptation and Compatible Solute Biosynthesis of Phototrophic Bacteria as Revealed from Genome Analyses.</title>
        <authorList>
            <person name="Imhoff J.F."/>
            <person name="Rahn T."/>
            <person name="Kunzel S."/>
            <person name="Keller A."/>
            <person name="Neulinger S.C."/>
        </authorList>
    </citation>
    <scope>NUCLEOTIDE SEQUENCE [LARGE SCALE GENOMIC DNA]</scope>
    <source>
        <strain evidence="1 2">DSM 6210</strain>
    </source>
</reference>
<evidence type="ECO:0000313" key="1">
    <source>
        <dbReference type="EMBL" id="MBK1630838.1"/>
    </source>
</evidence>
<proteinExistence type="predicted"/>
<name>A0ABS1CGK2_9GAMM</name>
<protein>
    <recommendedName>
        <fullName evidence="3">Invasion associated locus B family protein</fullName>
    </recommendedName>
</protein>
<gene>
    <name evidence="1" type="ORF">CKO31_08795</name>
</gene>
<dbReference type="Gene3D" id="2.60.40.1880">
    <property type="entry name" value="Invasion associated locus B (IalB) protein"/>
    <property type="match status" value="1"/>
</dbReference>
<keyword evidence="2" id="KW-1185">Reference proteome</keyword>
<sequence length="169" mass="17780">MMALSAGPALAEDCFLHPYGELRAYHGDWLAVCDQGGAGACRAVQIMLEPGDTRVGPARLALERKDAGHFDVVFHHQALIAGVRDPLVLDIDGDALTLSPGQWAPGEPGRPNVIAAFHIADVELAKGLVARMKAGSRLTLRHDAGEAQFSLRGVTAALAAIEAQAASRN</sequence>